<feature type="transmembrane region" description="Helical" evidence="10">
    <location>
        <begin position="6"/>
        <end position="25"/>
    </location>
</feature>
<evidence type="ECO:0000256" key="6">
    <source>
        <dbReference type="ARBA" id="ARBA00022692"/>
    </source>
</evidence>
<accession>A0A5K7SFJ5</accession>
<feature type="transmembrane region" description="Helical" evidence="10">
    <location>
        <begin position="270"/>
        <end position="291"/>
    </location>
</feature>
<dbReference type="InterPro" id="IPR006260">
    <property type="entry name" value="TonB/TolA_C"/>
</dbReference>
<evidence type="ECO:0000256" key="7">
    <source>
        <dbReference type="ARBA" id="ARBA00022927"/>
    </source>
</evidence>
<keyword evidence="7" id="KW-0653">Protein transport</keyword>
<dbReference type="CDD" id="cd07341">
    <property type="entry name" value="M56_BlaR1_MecR1_like"/>
    <property type="match status" value="1"/>
</dbReference>
<evidence type="ECO:0000256" key="5">
    <source>
        <dbReference type="ARBA" id="ARBA00022519"/>
    </source>
</evidence>
<dbReference type="NCBIfam" id="TIGR01352">
    <property type="entry name" value="tonB_Cterm"/>
    <property type="match status" value="1"/>
</dbReference>
<keyword evidence="13" id="KW-1185">Reference proteome</keyword>
<dbReference type="PANTHER" id="PTHR33446:SF2">
    <property type="entry name" value="PROTEIN TONB"/>
    <property type="match status" value="1"/>
</dbReference>
<proteinExistence type="inferred from homology"/>
<dbReference type="Pfam" id="PF05569">
    <property type="entry name" value="Peptidase_M56"/>
    <property type="match status" value="1"/>
</dbReference>
<keyword evidence="5" id="KW-0997">Cell inner membrane</keyword>
<feature type="domain" description="TonB C-terminal" evidence="11">
    <location>
        <begin position="390"/>
        <end position="480"/>
    </location>
</feature>
<evidence type="ECO:0000256" key="2">
    <source>
        <dbReference type="ARBA" id="ARBA00006555"/>
    </source>
</evidence>
<evidence type="ECO:0000256" key="4">
    <source>
        <dbReference type="ARBA" id="ARBA00022475"/>
    </source>
</evidence>
<dbReference type="GO" id="GO:0055085">
    <property type="term" value="P:transmembrane transport"/>
    <property type="evidence" value="ECO:0007669"/>
    <property type="project" value="InterPro"/>
</dbReference>
<keyword evidence="4" id="KW-1003">Cell membrane</keyword>
<feature type="transmembrane region" description="Helical" evidence="10">
    <location>
        <begin position="37"/>
        <end position="57"/>
    </location>
</feature>
<evidence type="ECO:0000256" key="10">
    <source>
        <dbReference type="SAM" id="Phobius"/>
    </source>
</evidence>
<keyword evidence="3" id="KW-0813">Transport</keyword>
<dbReference type="EMBL" id="AP018694">
    <property type="protein sequence ID" value="BBE20323.1"/>
    <property type="molecule type" value="Genomic_DNA"/>
</dbReference>
<dbReference type="RefSeq" id="WP_318348483.1">
    <property type="nucleotide sequence ID" value="NZ_AP018694.1"/>
</dbReference>
<dbReference type="PROSITE" id="PS52015">
    <property type="entry name" value="TONB_CTD"/>
    <property type="match status" value="1"/>
</dbReference>
<evidence type="ECO:0000256" key="3">
    <source>
        <dbReference type="ARBA" id="ARBA00022448"/>
    </source>
</evidence>
<keyword evidence="8 10" id="KW-1133">Transmembrane helix</keyword>
<protein>
    <submittedName>
        <fullName evidence="12">Regulatory sensor-transducer, BlaR1/MecR1 family</fullName>
    </submittedName>
</protein>
<evidence type="ECO:0000256" key="1">
    <source>
        <dbReference type="ARBA" id="ARBA00004383"/>
    </source>
</evidence>
<evidence type="ECO:0000256" key="8">
    <source>
        <dbReference type="ARBA" id="ARBA00022989"/>
    </source>
</evidence>
<dbReference type="KEGG" id="anf:AQPE_4514"/>
<comment type="subcellular location">
    <subcellularLocation>
        <location evidence="1">Cell inner membrane</location>
        <topology evidence="1">Single-pass membrane protein</topology>
        <orientation evidence="1">Periplasmic side</orientation>
    </subcellularLocation>
</comment>
<dbReference type="Gene3D" id="3.30.1150.10">
    <property type="match status" value="1"/>
</dbReference>
<evidence type="ECO:0000259" key="11">
    <source>
        <dbReference type="PROSITE" id="PS52015"/>
    </source>
</evidence>
<evidence type="ECO:0000256" key="9">
    <source>
        <dbReference type="ARBA" id="ARBA00023136"/>
    </source>
</evidence>
<feature type="transmembrane region" description="Helical" evidence="10">
    <location>
        <begin position="99"/>
        <end position="120"/>
    </location>
</feature>
<dbReference type="GO" id="GO:0031992">
    <property type="term" value="F:energy transducer activity"/>
    <property type="evidence" value="ECO:0007669"/>
    <property type="project" value="TreeGrafter"/>
</dbReference>
<gene>
    <name evidence="12" type="ORF">AQPE_4514</name>
</gene>
<reference evidence="12" key="1">
    <citation type="journal article" date="2020" name="Int. J. Syst. Evol. Microbiol.">
        <title>Aquipluma nitroreducens gen. nov. sp. nov., a novel facultatively anaerobic bacterium isolated from a freshwater lake.</title>
        <authorList>
            <person name="Watanabe M."/>
            <person name="Kojima H."/>
            <person name="Fukui M."/>
        </authorList>
    </citation>
    <scope>NUCLEOTIDE SEQUENCE</scope>
    <source>
        <strain evidence="12">MeG22</strain>
    </source>
</reference>
<dbReference type="FunFam" id="3.30.1150.10:FF:000002">
    <property type="entry name" value="Energy transducer TonB"/>
    <property type="match status" value="1"/>
</dbReference>
<dbReference type="InterPro" id="IPR008756">
    <property type="entry name" value="Peptidase_M56"/>
</dbReference>
<dbReference type="SUPFAM" id="SSF74653">
    <property type="entry name" value="TolA/TonB C-terminal domain"/>
    <property type="match status" value="1"/>
</dbReference>
<dbReference type="InterPro" id="IPR051045">
    <property type="entry name" value="TonB-dependent_transducer"/>
</dbReference>
<dbReference type="GO" id="GO:0098797">
    <property type="term" value="C:plasma membrane protein complex"/>
    <property type="evidence" value="ECO:0007669"/>
    <property type="project" value="TreeGrafter"/>
</dbReference>
<dbReference type="Proteomes" id="UP001193389">
    <property type="component" value="Chromosome"/>
</dbReference>
<dbReference type="PANTHER" id="PTHR33446">
    <property type="entry name" value="PROTEIN TONB-RELATED"/>
    <property type="match status" value="1"/>
</dbReference>
<keyword evidence="9 10" id="KW-0472">Membrane</keyword>
<dbReference type="Pfam" id="PF03544">
    <property type="entry name" value="TonB_C"/>
    <property type="match status" value="1"/>
</dbReference>
<name>A0A5K7SFJ5_9BACT</name>
<dbReference type="InterPro" id="IPR037682">
    <property type="entry name" value="TonB_C"/>
</dbReference>
<dbReference type="GO" id="GO:0015031">
    <property type="term" value="P:protein transport"/>
    <property type="evidence" value="ECO:0007669"/>
    <property type="project" value="UniProtKB-KW"/>
</dbReference>
<evidence type="ECO:0000313" key="13">
    <source>
        <dbReference type="Proteomes" id="UP001193389"/>
    </source>
</evidence>
<comment type="similarity">
    <text evidence="2">Belongs to the TonB family.</text>
</comment>
<organism evidence="12 13">
    <name type="scientific">Aquipluma nitroreducens</name>
    <dbReference type="NCBI Taxonomy" id="2010828"/>
    <lineage>
        <taxon>Bacteria</taxon>
        <taxon>Pseudomonadati</taxon>
        <taxon>Bacteroidota</taxon>
        <taxon>Bacteroidia</taxon>
        <taxon>Marinilabiliales</taxon>
        <taxon>Prolixibacteraceae</taxon>
        <taxon>Aquipluma</taxon>
    </lineage>
</organism>
<sequence>MTSFVNYLIESGISLSLFALVYFLFLRRETFFSINRWFLLVSIGFSAVLPLLHIPFYTPQPTLLAEVTVTPYVNLLSTITIYGSGFTHEAETLVLSYSLFGYVYLIGVVLFAVKLFIQLFQIGRLIKQNRVIAEGKFKLVVLDREISPFSFLNYIFVSSNLQNTKGWEKMLEHERQHIRQGHTFDVLLLEIIAIVQWFNPFFWMFRRALRENHEFLADQAVISHGTAPSWYKQILINQYVGDQIVIANNFNYSLIKIRIKMMSKIKSSKITYAKILLGIILAGSLTASFAFEQKKSTSIPPNPEKQTKTILVDGHEVQISGDKTGVEKLLNAIAKSEAYGLLKDAKTGKLTLGEKTGNKTLVDEAVEPKIQLSSGEEVFMVVDEMPVFPGGDQALRNFLAQAVKYPPEAVKKGIQGKVYVTFVVNKDGSVSNAKIARGVDPSLDAEALRVVKLLPKWKPGKQKGQDVAVQYTVPIKFALQ</sequence>
<dbReference type="AlphaFoldDB" id="A0A5K7SFJ5"/>
<keyword evidence="6 10" id="KW-0812">Transmembrane</keyword>
<evidence type="ECO:0000313" key="12">
    <source>
        <dbReference type="EMBL" id="BBE20323.1"/>
    </source>
</evidence>